<evidence type="ECO:0000256" key="2">
    <source>
        <dbReference type="SAM" id="Coils"/>
    </source>
</evidence>
<sequence>MDDQRIDHFLQAIPEESSYNTNSAALSPSQDSFSSLDGTHYLSISLDDTPILPAIDGKKVKSFEELVEEALKRDDSPANLDDSDKPKKPFLRKGSGLTRFAPKSDEPKRERRTCCKKKLEQQFRSEAEKCVQKSDEYCPRKIDANKTNGSARSKKVTIKSAPQVAKRSGSNNSEIQNGLNRYSVEPKKVQPNRRSLSGQGLSNVILSQYSSDFEPIQQKKNNVISHGIISTDNNTKSPKISTKDKKVNFEDDEPRVVALERLLRNIRMKQSKLQQLQELQSDDDSWEDEYEEPEVIRKDAKIKNLPKSKINKKLTRTGTFTLGKMNSTKDSESNPLSAPKVSNYTISLKRKIETLEDRLHQLTTKCQQNIADYKSHEAPSEEKFSPEKIFSEMNEIKKHLFSLSNKLETIESKLLKKESQTQGLKINLPSSSSKVLTSPETSLYSQIQQLQTGTHLTLSNGDQIMKTSDNTIIYSYISGVRQITYTDGTRVVEFPSGQIERVGTNGTKTIFYPNGTQRVIRPDGSEETITPDGTIIRVSVDGTEIIELSNGEREIRTGEFKRREYLDGTIKTIHVDGTEETRFANGRLRIKDKEGNLIADSLITQFKGLT</sequence>
<dbReference type="EnsemblMetazoa" id="tetur16g01930.1">
    <property type="protein sequence ID" value="tetur16g01930.1"/>
    <property type="gene ID" value="tetur16g01930"/>
</dbReference>
<dbReference type="Pfam" id="PF07202">
    <property type="entry name" value="Tcp10_C"/>
    <property type="match status" value="3"/>
</dbReference>
<evidence type="ECO:0008006" key="8">
    <source>
        <dbReference type="Google" id="ProtNLM"/>
    </source>
</evidence>
<keyword evidence="2" id="KW-0175">Coiled coil</keyword>
<feature type="domain" description="Centromere protein J C-terminal" evidence="4">
    <location>
        <begin position="522"/>
        <end position="556"/>
    </location>
</feature>
<evidence type="ECO:0000256" key="3">
    <source>
        <dbReference type="SAM" id="MobiDB-lite"/>
    </source>
</evidence>
<dbReference type="HOGENOM" id="CLU_447864_0_0_1"/>
<dbReference type="eggNOG" id="ENOG502QQR0">
    <property type="taxonomic scope" value="Eukaryota"/>
</dbReference>
<dbReference type="OMA" id="QHADIFD"/>
<feature type="compositionally biased region" description="Polar residues" evidence="3">
    <location>
        <begin position="168"/>
        <end position="177"/>
    </location>
</feature>
<evidence type="ECO:0000259" key="5">
    <source>
        <dbReference type="Pfam" id="PF25779"/>
    </source>
</evidence>
<comment type="similarity">
    <text evidence="1">Belongs to the TCP10 family.</text>
</comment>
<name>T1KNR5_TETUR</name>
<dbReference type="STRING" id="32264.T1KNR5"/>
<evidence type="ECO:0000313" key="6">
    <source>
        <dbReference type="EnsemblMetazoa" id="tetur16g01930.1"/>
    </source>
</evidence>
<protein>
    <recommendedName>
        <fullName evidence="8">Centromere protein J C-terminal domain-containing protein</fullName>
    </recommendedName>
</protein>
<dbReference type="PANTHER" id="PTHR10331:SF6">
    <property type="entry name" value="SPINDLE ASSEMBLY ABNORMAL 4"/>
    <property type="match status" value="1"/>
</dbReference>
<dbReference type="Proteomes" id="UP000015104">
    <property type="component" value="Unassembled WGS sequence"/>
</dbReference>
<feature type="coiled-coil region" evidence="2">
    <location>
        <begin position="345"/>
        <end position="372"/>
    </location>
</feature>
<evidence type="ECO:0000256" key="1">
    <source>
        <dbReference type="ARBA" id="ARBA00005627"/>
    </source>
</evidence>
<feature type="compositionally biased region" description="Basic and acidic residues" evidence="3">
    <location>
        <begin position="102"/>
        <end position="112"/>
    </location>
</feature>
<dbReference type="PANTHER" id="PTHR10331">
    <property type="entry name" value="T COMPLEX PROTEIN 10"/>
    <property type="match status" value="1"/>
</dbReference>
<dbReference type="InterPro" id="IPR058029">
    <property type="entry name" value="Tubulin-bd_CENPJ"/>
</dbReference>
<feature type="domain" description="Centromere protein J C-terminal" evidence="4">
    <location>
        <begin position="560"/>
        <end position="590"/>
    </location>
</feature>
<reference evidence="7" key="1">
    <citation type="submission" date="2011-08" db="EMBL/GenBank/DDBJ databases">
        <authorList>
            <person name="Rombauts S."/>
        </authorList>
    </citation>
    <scope>NUCLEOTIDE SEQUENCE</scope>
    <source>
        <strain evidence="7">London</strain>
    </source>
</reference>
<feature type="compositionally biased region" description="Basic and acidic residues" evidence="3">
    <location>
        <begin position="70"/>
        <end position="87"/>
    </location>
</feature>
<evidence type="ECO:0000313" key="7">
    <source>
        <dbReference type="Proteomes" id="UP000015104"/>
    </source>
</evidence>
<dbReference type="OrthoDB" id="10252174at2759"/>
<accession>T1KNR5</accession>
<dbReference type="Gene3D" id="2.60.450.20">
    <property type="match status" value="1"/>
</dbReference>
<dbReference type="KEGG" id="tut:107365942"/>
<organism evidence="6 7">
    <name type="scientific">Tetranychus urticae</name>
    <name type="common">Two-spotted spider mite</name>
    <dbReference type="NCBI Taxonomy" id="32264"/>
    <lineage>
        <taxon>Eukaryota</taxon>
        <taxon>Metazoa</taxon>
        <taxon>Ecdysozoa</taxon>
        <taxon>Arthropoda</taxon>
        <taxon>Chelicerata</taxon>
        <taxon>Arachnida</taxon>
        <taxon>Acari</taxon>
        <taxon>Acariformes</taxon>
        <taxon>Trombidiformes</taxon>
        <taxon>Prostigmata</taxon>
        <taxon>Eleutherengona</taxon>
        <taxon>Raphignathae</taxon>
        <taxon>Tetranychoidea</taxon>
        <taxon>Tetranychidae</taxon>
        <taxon>Tetranychus</taxon>
    </lineage>
</organism>
<gene>
    <name evidence="6" type="primary">107365942</name>
</gene>
<feature type="region of interest" description="Disordered" evidence="3">
    <location>
        <begin position="145"/>
        <end position="177"/>
    </location>
</feature>
<dbReference type="InterPro" id="IPR047002">
    <property type="entry name" value="Tcp10_C_sf"/>
</dbReference>
<feature type="domain" description="Centromere protein J C-terminal" evidence="4">
    <location>
        <begin position="486"/>
        <end position="520"/>
    </location>
</feature>
<feature type="region of interest" description="Disordered" evidence="3">
    <location>
        <begin position="70"/>
        <end position="112"/>
    </location>
</feature>
<feature type="coiled-coil region" evidence="2">
    <location>
        <begin position="259"/>
        <end position="289"/>
    </location>
</feature>
<dbReference type="EMBL" id="CAEY01000277">
    <property type="status" value="NOT_ANNOTATED_CDS"/>
    <property type="molecule type" value="Genomic_DNA"/>
</dbReference>
<evidence type="ECO:0000259" key="4">
    <source>
        <dbReference type="Pfam" id="PF07202"/>
    </source>
</evidence>
<proteinExistence type="inferred from homology"/>
<feature type="domain" description="CENPJ tubulin-binding region" evidence="5">
    <location>
        <begin position="47"/>
        <end position="101"/>
    </location>
</feature>
<reference evidence="6" key="2">
    <citation type="submission" date="2015-06" db="UniProtKB">
        <authorList>
            <consortium name="EnsemblMetazoa"/>
        </authorList>
    </citation>
    <scope>IDENTIFICATION</scope>
</reference>
<keyword evidence="7" id="KW-1185">Reference proteome</keyword>
<dbReference type="InterPro" id="IPR009852">
    <property type="entry name" value="CENPJ_C_dom"/>
</dbReference>
<dbReference type="AlphaFoldDB" id="T1KNR5"/>
<dbReference type="InterPro" id="IPR026581">
    <property type="entry name" value="TCP10L/CENPJ"/>
</dbReference>
<dbReference type="Pfam" id="PF25779">
    <property type="entry name" value="Tubulin-bind_CPAP"/>
    <property type="match status" value="1"/>
</dbReference>